<dbReference type="GO" id="GO:0019316">
    <property type="term" value="P:D-allose catabolic process"/>
    <property type="evidence" value="ECO:0007669"/>
    <property type="project" value="TreeGrafter"/>
</dbReference>
<proteinExistence type="inferred from homology"/>
<evidence type="ECO:0000313" key="3">
    <source>
        <dbReference type="EMBL" id="AVP49345.1"/>
    </source>
</evidence>
<dbReference type="InterPro" id="IPR036569">
    <property type="entry name" value="RpiB_LacA_LacB_sf"/>
</dbReference>
<name>A0A2K8NUP4_9MOLU</name>
<accession>A0A2K8NUP4</accession>
<dbReference type="SUPFAM" id="SSF89623">
    <property type="entry name" value="Ribose/Galactose isomerase RpiB/AlsB"/>
    <property type="match status" value="1"/>
</dbReference>
<dbReference type="GO" id="GO:0009052">
    <property type="term" value="P:pentose-phosphate shunt, non-oxidative branch"/>
    <property type="evidence" value="ECO:0007669"/>
    <property type="project" value="TreeGrafter"/>
</dbReference>
<dbReference type="Proteomes" id="UP000239250">
    <property type="component" value="Chromosome"/>
</dbReference>
<evidence type="ECO:0000313" key="5">
    <source>
        <dbReference type="Proteomes" id="UP000239250"/>
    </source>
</evidence>
<dbReference type="EMBL" id="CP024963">
    <property type="protein sequence ID" value="ATZ17529.1"/>
    <property type="molecule type" value="Genomic_DNA"/>
</dbReference>
<keyword evidence="2" id="KW-0413">Isomerase</keyword>
<dbReference type="PANTHER" id="PTHR30345">
    <property type="entry name" value="RIBOSE-5-PHOSPHATE ISOMERASE B"/>
    <property type="match status" value="1"/>
</dbReference>
<dbReference type="OrthoDB" id="1778624at2"/>
<dbReference type="Gene3D" id="3.40.1400.10">
    <property type="entry name" value="Sugar-phosphate isomerase, RpiB/LacA/LacB"/>
    <property type="match status" value="1"/>
</dbReference>
<sequence>MKIAIGCDHIVTDVKDKVKKMLENDGHEVIDCGTFDFERTHYPIFGRKVAMQVNEKKADFGVAICGTGVGISNAVQKTFGARTVLVRDAITAIDARKNYDANVISFGGAVTGTGLIYEIIKKFISTKYEPTPAKDELIKKINSLITVKKFEDNLFDEELTKWDKGLYHD</sequence>
<dbReference type="NCBIfam" id="TIGR00689">
    <property type="entry name" value="rpiB_lacA_lacB"/>
    <property type="match status" value="1"/>
</dbReference>
<dbReference type="EMBL" id="CP027019">
    <property type="protein sequence ID" value="AVP49345.1"/>
    <property type="molecule type" value="Genomic_DNA"/>
</dbReference>
<dbReference type="InterPro" id="IPR003500">
    <property type="entry name" value="RpiB_LacA_LacB"/>
</dbReference>
<dbReference type="Proteomes" id="UP000232063">
    <property type="component" value="Chromosome"/>
</dbReference>
<comment type="similarity">
    <text evidence="1">Belongs to the LacAB/RpiB family.</text>
</comment>
<evidence type="ECO:0000256" key="1">
    <source>
        <dbReference type="ARBA" id="ARBA00008754"/>
    </source>
</evidence>
<dbReference type="PIRSF" id="PIRSF005384">
    <property type="entry name" value="RpiB_LacA_B"/>
    <property type="match status" value="1"/>
</dbReference>
<reference evidence="2 4" key="1">
    <citation type="submission" date="2017-11" db="EMBL/GenBank/DDBJ databases">
        <title>Genome sequence of Entomoplasma luminosum PIMN-1 (ATCC 49195).</title>
        <authorList>
            <person name="Lo W.-S."/>
            <person name="Gasparich G.E."/>
            <person name="Kuo C.-H."/>
        </authorList>
    </citation>
    <scope>NUCLEOTIDE SEQUENCE [LARGE SCALE GENOMIC DNA]</scope>
    <source>
        <strain evidence="2 4">PIMN-1</strain>
    </source>
</reference>
<gene>
    <name evidence="2" type="primary">lacB</name>
    <name evidence="3" type="ORF">C5T88_01985</name>
    <name evidence="2" type="ORF">ELUMI_v1c08080</name>
</gene>
<dbReference type="Pfam" id="PF02502">
    <property type="entry name" value="LacAB_rpiB"/>
    <property type="match status" value="1"/>
</dbReference>
<dbReference type="GO" id="GO:0004751">
    <property type="term" value="F:ribose-5-phosphate isomerase activity"/>
    <property type="evidence" value="ECO:0007669"/>
    <property type="project" value="TreeGrafter"/>
</dbReference>
<protein>
    <submittedName>
        <fullName evidence="2 3">Galactose-6-phosphate isomerase</fullName>
    </submittedName>
</protein>
<dbReference type="AlphaFoldDB" id="A0A2K8NUP4"/>
<evidence type="ECO:0000313" key="4">
    <source>
        <dbReference type="Proteomes" id="UP000232063"/>
    </source>
</evidence>
<dbReference type="KEGG" id="elj:ELUMI_v1c08080"/>
<reference evidence="5" key="3">
    <citation type="submission" date="2018-02" db="EMBL/GenBank/DDBJ databases">
        <title>Firefly genomes illuminate parallel origins of bioluminescence in beetles.</title>
        <authorList>
            <person name="Fallon T.R."/>
            <person name="Lower S.E.S."/>
            <person name="Behringer M."/>
            <person name="Weng J.-K."/>
        </authorList>
    </citation>
    <scope>NUCLEOTIDE SEQUENCE [LARGE SCALE GENOMIC DNA]</scope>
</reference>
<dbReference type="RefSeq" id="WP_025734743.1">
    <property type="nucleotide sequence ID" value="NZ_CP024963.1"/>
</dbReference>
<dbReference type="NCBIfam" id="NF006381">
    <property type="entry name" value="PRK08622.1"/>
    <property type="match status" value="1"/>
</dbReference>
<dbReference type="PANTHER" id="PTHR30345:SF0">
    <property type="entry name" value="DNA DAMAGE-REPAIR_TOLERATION PROTEIN DRT102"/>
    <property type="match status" value="1"/>
</dbReference>
<keyword evidence="4" id="KW-1185">Reference proteome</keyword>
<reference evidence="3" key="2">
    <citation type="journal article" date="2018" name="Elife">
        <title>Firefly genomes illuminate parallel origins of bioluminescence in beetles.</title>
        <authorList>
            <person name="Fallon T.R."/>
            <person name="Lower S.E."/>
            <person name="Chang C.H."/>
            <person name="Bessho-Uehara M."/>
            <person name="Martin G.J."/>
            <person name="Bewick A.J."/>
            <person name="Behringer M."/>
            <person name="Debat H.J."/>
            <person name="Wong I."/>
            <person name="Day J.C."/>
            <person name="Suvorov A."/>
            <person name="Silva C.J."/>
            <person name="Stanger-Hall K.F."/>
            <person name="Hall D.W."/>
            <person name="Schmitz R.J."/>
            <person name="Nelson D.R."/>
            <person name="Lewis S.M."/>
            <person name="Shigenobu S."/>
            <person name="Bybee S.M."/>
            <person name="Larracuente A.M."/>
            <person name="Oba Y."/>
            <person name="Weng J.K."/>
        </authorList>
    </citation>
    <scope>NUCLEOTIDE SEQUENCE</scope>
    <source>
        <strain evidence="3">NJ-2016</strain>
    </source>
</reference>
<organism evidence="2 4">
    <name type="scientific">Williamsoniiplasma luminosum</name>
    <dbReference type="NCBI Taxonomy" id="214888"/>
    <lineage>
        <taxon>Bacteria</taxon>
        <taxon>Bacillati</taxon>
        <taxon>Mycoplasmatota</taxon>
        <taxon>Mollicutes</taxon>
        <taxon>Entomoplasmatales</taxon>
        <taxon>Williamsoniiplasma</taxon>
    </lineage>
</organism>
<evidence type="ECO:0000313" key="2">
    <source>
        <dbReference type="EMBL" id="ATZ17529.1"/>
    </source>
</evidence>